<feature type="active site" evidence="1">
    <location>
        <position position="238"/>
    </location>
</feature>
<keyword evidence="2" id="KW-1015">Disulfide bond</keyword>
<dbReference type="STRING" id="490629.SAMN05216266_101760"/>
<dbReference type="InterPro" id="IPR037460">
    <property type="entry name" value="SEST-like"/>
</dbReference>
<organism evidence="4 5">
    <name type="scientific">Amycolatopsis marina</name>
    <dbReference type="NCBI Taxonomy" id="490629"/>
    <lineage>
        <taxon>Bacteria</taxon>
        <taxon>Bacillati</taxon>
        <taxon>Actinomycetota</taxon>
        <taxon>Actinomycetes</taxon>
        <taxon>Pseudonocardiales</taxon>
        <taxon>Pseudonocardiaceae</taxon>
        <taxon>Amycolatopsis</taxon>
    </lineage>
</organism>
<name>A0A1I0W5C0_9PSEU</name>
<evidence type="ECO:0000313" key="4">
    <source>
        <dbReference type="EMBL" id="SFA83949.1"/>
    </source>
</evidence>
<dbReference type="AlphaFoldDB" id="A0A1I0W5C0"/>
<dbReference type="RefSeq" id="WP_245788114.1">
    <property type="nucleotide sequence ID" value="NZ_FOKG01000001.1"/>
</dbReference>
<dbReference type="PANTHER" id="PTHR37981">
    <property type="entry name" value="LIPASE 2"/>
    <property type="match status" value="1"/>
</dbReference>
<sequence length="293" mass="30931">MAAAAEPLDYVALGDSSVSGTGVPIQESLLCTRSTKAWPKVVAAELGAELTDVSCGSAQVKDFSSRQWGVVPPQYDALTPDTDLVTLTIGGNDIGLVQTALSCLNLLPEPAGFSCKERYTAGAVDTISDAIAQWAPQLGAAVEEVRRRSPGAEIVVAGYGTYLREDGCHPVQPIWARDANYLQAKIDELSSAMREQTVAHGATFVDLAPVTVGHDVCAAPRDRYLEGLVPVAPAAPLHPNAKGLAAYGAEVQPPSTQRAPGPDPPSRRLLVRLQVRPSKIISTSNHHQPATAW</sequence>
<dbReference type="PANTHER" id="PTHR37981:SF1">
    <property type="entry name" value="SGNH HYDROLASE-TYPE ESTERASE DOMAIN-CONTAINING PROTEIN"/>
    <property type="match status" value="1"/>
</dbReference>
<feature type="disulfide bond" evidence="2">
    <location>
        <begin position="103"/>
        <end position="115"/>
    </location>
</feature>
<feature type="domain" description="SGNH hydrolase-type esterase" evidence="3">
    <location>
        <begin position="12"/>
        <end position="244"/>
    </location>
</feature>
<dbReference type="InterPro" id="IPR036514">
    <property type="entry name" value="SGNH_hydro_sf"/>
</dbReference>
<feature type="disulfide bond" evidence="2">
    <location>
        <begin position="168"/>
        <end position="217"/>
    </location>
</feature>
<evidence type="ECO:0000256" key="1">
    <source>
        <dbReference type="PIRSR" id="PIRSR637460-1"/>
    </source>
</evidence>
<dbReference type="GO" id="GO:0004806">
    <property type="term" value="F:triacylglycerol lipase activity"/>
    <property type="evidence" value="ECO:0007669"/>
    <property type="project" value="TreeGrafter"/>
</dbReference>
<evidence type="ECO:0000259" key="3">
    <source>
        <dbReference type="Pfam" id="PF13472"/>
    </source>
</evidence>
<dbReference type="Pfam" id="PF13472">
    <property type="entry name" value="Lipase_GDSL_2"/>
    <property type="match status" value="1"/>
</dbReference>
<gene>
    <name evidence="4" type="ORF">SAMN05216266_101760</name>
</gene>
<protein>
    <submittedName>
        <fullName evidence="4">Lysophospholipase L1</fullName>
    </submittedName>
</protein>
<dbReference type="CDD" id="cd01823">
    <property type="entry name" value="SEST_like"/>
    <property type="match status" value="1"/>
</dbReference>
<reference evidence="5" key="1">
    <citation type="submission" date="2016-10" db="EMBL/GenBank/DDBJ databases">
        <authorList>
            <person name="Varghese N."/>
            <person name="Submissions S."/>
        </authorList>
    </citation>
    <scope>NUCLEOTIDE SEQUENCE [LARGE SCALE GENOMIC DNA]</scope>
    <source>
        <strain evidence="5">CGMCC 4.3568</strain>
    </source>
</reference>
<accession>A0A1I0W5C0</accession>
<dbReference type="SUPFAM" id="SSF52266">
    <property type="entry name" value="SGNH hydrolase"/>
    <property type="match status" value="1"/>
</dbReference>
<evidence type="ECO:0000256" key="2">
    <source>
        <dbReference type="PIRSR" id="PIRSR637460-2"/>
    </source>
</evidence>
<dbReference type="Gene3D" id="3.40.50.1110">
    <property type="entry name" value="SGNH hydrolase"/>
    <property type="match status" value="1"/>
</dbReference>
<dbReference type="GO" id="GO:0019433">
    <property type="term" value="P:triglyceride catabolic process"/>
    <property type="evidence" value="ECO:0007669"/>
    <property type="project" value="TreeGrafter"/>
</dbReference>
<keyword evidence="5" id="KW-1185">Reference proteome</keyword>
<dbReference type="EMBL" id="FOKG01000001">
    <property type="protein sequence ID" value="SFA83949.1"/>
    <property type="molecule type" value="Genomic_DNA"/>
</dbReference>
<evidence type="ECO:0000313" key="5">
    <source>
        <dbReference type="Proteomes" id="UP000243799"/>
    </source>
</evidence>
<proteinExistence type="predicted"/>
<dbReference type="Proteomes" id="UP000243799">
    <property type="component" value="Unassembled WGS sequence"/>
</dbReference>
<feature type="active site" description="Nucleophile" evidence="1">
    <location>
        <position position="16"/>
    </location>
</feature>
<dbReference type="InterPro" id="IPR013830">
    <property type="entry name" value="SGNH_hydro"/>
</dbReference>
<feature type="disulfide bond" evidence="2">
    <location>
        <begin position="31"/>
        <end position="55"/>
    </location>
</feature>